<dbReference type="InterPro" id="IPR029058">
    <property type="entry name" value="AB_hydrolase_fold"/>
</dbReference>
<dbReference type="EMBL" id="CADCTI010000278">
    <property type="protein sequence ID" value="CAA9275321.1"/>
    <property type="molecule type" value="Genomic_DNA"/>
</dbReference>
<dbReference type="GO" id="GO:0016787">
    <property type="term" value="F:hydrolase activity"/>
    <property type="evidence" value="ECO:0007669"/>
    <property type="project" value="UniProtKB-KW"/>
</dbReference>
<evidence type="ECO:0000256" key="3">
    <source>
        <dbReference type="SAM" id="MobiDB-lite"/>
    </source>
</evidence>
<dbReference type="SUPFAM" id="SSF53474">
    <property type="entry name" value="alpha/beta-Hydrolases"/>
    <property type="match status" value="1"/>
</dbReference>
<evidence type="ECO:0000259" key="4">
    <source>
        <dbReference type="Pfam" id="PF02230"/>
    </source>
</evidence>
<evidence type="ECO:0000256" key="1">
    <source>
        <dbReference type="ARBA" id="ARBA00022729"/>
    </source>
</evidence>
<evidence type="ECO:0000256" key="2">
    <source>
        <dbReference type="ARBA" id="ARBA00022801"/>
    </source>
</evidence>
<dbReference type="Gene3D" id="3.40.50.1820">
    <property type="entry name" value="alpha/beta hydrolase"/>
    <property type="match status" value="1"/>
</dbReference>
<gene>
    <name evidence="5" type="ORF">AVDCRST_MAG57-3657</name>
</gene>
<protein>
    <submittedName>
        <fullName evidence="5">Phospholipase/carboxylesterase</fullName>
    </submittedName>
</protein>
<feature type="region of interest" description="Disordered" evidence="3">
    <location>
        <begin position="28"/>
        <end position="57"/>
    </location>
</feature>
<dbReference type="PANTHER" id="PTHR43037">
    <property type="entry name" value="UNNAMED PRODUCT-RELATED"/>
    <property type="match status" value="1"/>
</dbReference>
<reference evidence="5" key="1">
    <citation type="submission" date="2020-02" db="EMBL/GenBank/DDBJ databases">
        <authorList>
            <person name="Meier V. D."/>
        </authorList>
    </citation>
    <scope>NUCLEOTIDE SEQUENCE</scope>
    <source>
        <strain evidence="5">AVDCRST_MAG57</strain>
    </source>
</reference>
<keyword evidence="2" id="KW-0378">Hydrolase</keyword>
<organism evidence="5">
    <name type="scientific">uncultured Blastococcus sp</name>
    <dbReference type="NCBI Taxonomy" id="217144"/>
    <lineage>
        <taxon>Bacteria</taxon>
        <taxon>Bacillati</taxon>
        <taxon>Actinomycetota</taxon>
        <taxon>Actinomycetes</taxon>
        <taxon>Geodermatophilales</taxon>
        <taxon>Geodermatophilaceae</taxon>
        <taxon>Blastococcus</taxon>
        <taxon>environmental samples</taxon>
    </lineage>
</organism>
<keyword evidence="1" id="KW-0732">Signal</keyword>
<sequence length="256" mass="26063">MLTRRRLLLAAGAGLLTACAVRLPDGERGGGGAAVLTSRPESTPARAGGGALTGPGTHPLGLESVRDAVLHVPPGVVPGVAAPLVLTLHGAGGNADAGVSLLRPLADERGLLLLAPASRGRTWDAVLGGYGPDAALVDRALTTVFTALAVDPARVAVAGFSDGASYALGLGLANGGLFRRVVAFSPGFVPPGTPRNGTPPVFVSHGDADEVLPIDRTSREIVPELREDGYDVTYREFSGPHTVPAEIAREAVDWLA</sequence>
<dbReference type="Pfam" id="PF02230">
    <property type="entry name" value="Abhydrolase_2"/>
    <property type="match status" value="1"/>
</dbReference>
<name>A0A6J4JEG5_9ACTN</name>
<proteinExistence type="predicted"/>
<dbReference type="AlphaFoldDB" id="A0A6J4JEG5"/>
<dbReference type="PROSITE" id="PS51257">
    <property type="entry name" value="PROKAR_LIPOPROTEIN"/>
    <property type="match status" value="1"/>
</dbReference>
<dbReference type="InterPro" id="IPR003140">
    <property type="entry name" value="PLipase/COase/thioEstase"/>
</dbReference>
<dbReference type="InterPro" id="IPR050955">
    <property type="entry name" value="Plant_Biomass_Hydrol_Est"/>
</dbReference>
<accession>A0A6J4JEG5</accession>
<evidence type="ECO:0000313" key="5">
    <source>
        <dbReference type="EMBL" id="CAA9275321.1"/>
    </source>
</evidence>
<feature type="domain" description="Phospholipase/carboxylesterase/thioesterase" evidence="4">
    <location>
        <begin position="142"/>
        <end position="216"/>
    </location>
</feature>
<dbReference type="PANTHER" id="PTHR43037:SF5">
    <property type="entry name" value="FERULOYL ESTERASE"/>
    <property type="match status" value="1"/>
</dbReference>